<sequence>MKRRNAHDNTRVNQRKDAAALVQFIAGLQPDIMVTLGTNRPMSANRLLELVNDTIFEFEQIVMRTRRPYKKSAKDRLCAFILPEKLDVNAHAHLLIWFPHKSAWQRSEARMSLVKGRHWDHFIGYGRNYDRHDSYDDQVDRAPLLEQLWRKRGKGFHYHAQFIDGTPEMVAQYVSKEQYRVGAQPFHMTCFDWSSNQPDINAVMDVLRC</sequence>
<comment type="caution">
    <text evidence="1">The sequence shown here is derived from an EMBL/GenBank/DDBJ whole genome shotgun (WGS) entry which is preliminary data.</text>
</comment>
<dbReference type="RefSeq" id="WP_150024075.1">
    <property type="nucleotide sequence ID" value="NZ_VWOJ01000005.1"/>
</dbReference>
<reference evidence="1 2" key="1">
    <citation type="submission" date="2019-09" db="EMBL/GenBank/DDBJ databases">
        <authorList>
            <person name="Kevbrin V."/>
            <person name="Grouzdev D.S."/>
        </authorList>
    </citation>
    <scope>NUCLEOTIDE SEQUENCE [LARGE SCALE GENOMIC DNA]</scope>
    <source>
        <strain evidence="1 2">G-192</strain>
    </source>
</reference>
<evidence type="ECO:0000313" key="2">
    <source>
        <dbReference type="Proteomes" id="UP000325122"/>
    </source>
</evidence>
<keyword evidence="2" id="KW-1185">Reference proteome</keyword>
<dbReference type="Proteomes" id="UP000325122">
    <property type="component" value="Unassembled WGS sequence"/>
</dbReference>
<gene>
    <name evidence="1" type="ORF">F1654_13445</name>
</gene>
<accession>A0A5M6Z8T2</accession>
<evidence type="ECO:0000313" key="1">
    <source>
        <dbReference type="EMBL" id="KAA5801056.1"/>
    </source>
</evidence>
<dbReference type="EMBL" id="VWOJ01000005">
    <property type="protein sequence ID" value="KAA5801056.1"/>
    <property type="molecule type" value="Genomic_DNA"/>
</dbReference>
<dbReference type="AlphaFoldDB" id="A0A5M6Z8T2"/>
<proteinExistence type="predicted"/>
<name>A0A5M6Z8T2_9PROT</name>
<protein>
    <submittedName>
        <fullName evidence="1">Uncharacterized protein</fullName>
    </submittedName>
</protein>
<organism evidence="1 2">
    <name type="scientific">Alkalicaulis satelles</name>
    <dbReference type="NCBI Taxonomy" id="2609175"/>
    <lineage>
        <taxon>Bacteria</taxon>
        <taxon>Pseudomonadati</taxon>
        <taxon>Pseudomonadota</taxon>
        <taxon>Alphaproteobacteria</taxon>
        <taxon>Maricaulales</taxon>
        <taxon>Maricaulaceae</taxon>
        <taxon>Alkalicaulis</taxon>
    </lineage>
</organism>